<comment type="caution">
    <text evidence="3">The sequence shown here is derived from an EMBL/GenBank/DDBJ whole genome shotgun (WGS) entry which is preliminary data.</text>
</comment>
<evidence type="ECO:0000259" key="2">
    <source>
        <dbReference type="Pfam" id="PF14432"/>
    </source>
</evidence>
<dbReference type="Proteomes" id="UP000325315">
    <property type="component" value="Unassembled WGS sequence"/>
</dbReference>
<dbReference type="InterPro" id="IPR032867">
    <property type="entry name" value="DYW_dom"/>
</dbReference>
<protein>
    <submittedName>
        <fullName evidence="3">Alpha,alpha-trehalose-phosphate synthase [UDP-forming] 1-like protein</fullName>
    </submittedName>
</protein>
<dbReference type="EMBL" id="SMMG02000012">
    <property type="protein sequence ID" value="KAA3455584.1"/>
    <property type="molecule type" value="Genomic_DNA"/>
</dbReference>
<dbReference type="Pfam" id="PF20431">
    <property type="entry name" value="E_motif"/>
    <property type="match status" value="1"/>
</dbReference>
<evidence type="ECO:0000313" key="4">
    <source>
        <dbReference type="Proteomes" id="UP000325315"/>
    </source>
</evidence>
<organism evidence="3 4">
    <name type="scientific">Gossypium australe</name>
    <dbReference type="NCBI Taxonomy" id="47621"/>
    <lineage>
        <taxon>Eukaryota</taxon>
        <taxon>Viridiplantae</taxon>
        <taxon>Streptophyta</taxon>
        <taxon>Embryophyta</taxon>
        <taxon>Tracheophyta</taxon>
        <taxon>Spermatophyta</taxon>
        <taxon>Magnoliopsida</taxon>
        <taxon>eudicotyledons</taxon>
        <taxon>Gunneridae</taxon>
        <taxon>Pentapetalae</taxon>
        <taxon>rosids</taxon>
        <taxon>malvids</taxon>
        <taxon>Malvales</taxon>
        <taxon>Malvaceae</taxon>
        <taxon>Malvoideae</taxon>
        <taxon>Gossypium</taxon>
    </lineage>
</organism>
<reference evidence="4" key="1">
    <citation type="journal article" date="2019" name="Plant Biotechnol. J.">
        <title>Genome sequencing of the Australian wild diploid species Gossypium australe highlights disease resistance and delayed gland morphogenesis.</title>
        <authorList>
            <person name="Cai Y."/>
            <person name="Cai X."/>
            <person name="Wang Q."/>
            <person name="Wang P."/>
            <person name="Zhang Y."/>
            <person name="Cai C."/>
            <person name="Xu Y."/>
            <person name="Wang K."/>
            <person name="Zhou Z."/>
            <person name="Wang C."/>
            <person name="Geng S."/>
            <person name="Li B."/>
            <person name="Dong Q."/>
            <person name="Hou Y."/>
            <person name="Wang H."/>
            <person name="Ai P."/>
            <person name="Liu Z."/>
            <person name="Yi F."/>
            <person name="Sun M."/>
            <person name="An G."/>
            <person name="Cheng J."/>
            <person name="Zhang Y."/>
            <person name="Shi Q."/>
            <person name="Xie Y."/>
            <person name="Shi X."/>
            <person name="Chang Y."/>
            <person name="Huang F."/>
            <person name="Chen Y."/>
            <person name="Hong S."/>
            <person name="Mi L."/>
            <person name="Sun Q."/>
            <person name="Zhang L."/>
            <person name="Zhou B."/>
            <person name="Peng R."/>
            <person name="Zhang X."/>
            <person name="Liu F."/>
        </authorList>
    </citation>
    <scope>NUCLEOTIDE SEQUENCE [LARGE SCALE GENOMIC DNA]</scope>
    <source>
        <strain evidence="4">cv. PA1801</strain>
    </source>
</reference>
<gene>
    <name evidence="3" type="ORF">EPI10_018591</name>
</gene>
<keyword evidence="4" id="KW-1185">Reference proteome</keyword>
<comment type="similarity">
    <text evidence="1">Belongs to the PPR family. PCMP-H subfamily.</text>
</comment>
<feature type="domain" description="DYW" evidence="2">
    <location>
        <begin position="92"/>
        <end position="162"/>
    </location>
</feature>
<evidence type="ECO:0000313" key="3">
    <source>
        <dbReference type="EMBL" id="KAA3455584.1"/>
    </source>
</evidence>
<dbReference type="AlphaFoldDB" id="A0A5B6UGD0"/>
<proteinExistence type="inferred from homology"/>
<dbReference type="Pfam" id="PF14432">
    <property type="entry name" value="DYW_deaminase"/>
    <property type="match status" value="1"/>
</dbReference>
<sequence>MLCLWGAFNLGAAERGAKSILYLEPNCSASYVLLPNLYASAGERSDVSRMRIRMKQGGIVRQLGYFEGSATSHPLSVKIYQKLDWLGGKLKVPDERFALHDVEDEQKQEMLPYHSKRLADAFRLVTTAESSTITVFKNLRACGNYHCAIMVLAKIAGHEIIV</sequence>
<dbReference type="GO" id="GO:0008270">
    <property type="term" value="F:zinc ion binding"/>
    <property type="evidence" value="ECO:0007669"/>
    <property type="project" value="InterPro"/>
</dbReference>
<dbReference type="OrthoDB" id="755951at2759"/>
<name>A0A5B6UGD0_9ROSI</name>
<accession>A0A5B6UGD0</accession>
<evidence type="ECO:0000256" key="1">
    <source>
        <dbReference type="ARBA" id="ARBA00006643"/>
    </source>
</evidence>
<dbReference type="InterPro" id="IPR046848">
    <property type="entry name" value="E_motif"/>
</dbReference>